<sequence>MSEKVDVPLQCHATLSTHLGPWRAHLPLQRCHGTSTTTTGPKLRSQIYAQPPIGDVLLEWITAGVNQTGDGPCVLLMAEVLGLHPQLDSLPVDSSSSS</sequence>
<keyword evidence="2" id="KW-1185">Reference proteome</keyword>
<reference evidence="1" key="1">
    <citation type="submission" date="2021-05" db="EMBL/GenBank/DDBJ databases">
        <authorList>
            <person name="Pan Q."/>
            <person name="Jouanno E."/>
            <person name="Zahm M."/>
            <person name="Klopp C."/>
            <person name="Cabau C."/>
            <person name="Louis A."/>
            <person name="Berthelot C."/>
            <person name="Parey E."/>
            <person name="Roest Crollius H."/>
            <person name="Montfort J."/>
            <person name="Robinson-Rechavi M."/>
            <person name="Bouchez O."/>
            <person name="Lampietro C."/>
            <person name="Lopez Roques C."/>
            <person name="Donnadieu C."/>
            <person name="Postlethwait J."/>
            <person name="Bobe J."/>
            <person name="Dillon D."/>
            <person name="Chandos A."/>
            <person name="von Hippel F."/>
            <person name="Guiguen Y."/>
        </authorList>
    </citation>
    <scope>NUCLEOTIDE SEQUENCE</scope>
    <source>
        <strain evidence="1">YG-Jan2019</strain>
    </source>
</reference>
<accession>A0ACC2F5I9</accession>
<proteinExistence type="predicted"/>
<evidence type="ECO:0000313" key="2">
    <source>
        <dbReference type="Proteomes" id="UP001157502"/>
    </source>
</evidence>
<name>A0ACC2F5I9_DALPE</name>
<evidence type="ECO:0000313" key="1">
    <source>
        <dbReference type="EMBL" id="KAJ7986611.1"/>
    </source>
</evidence>
<organism evidence="1 2">
    <name type="scientific">Dallia pectoralis</name>
    <name type="common">Alaska blackfish</name>
    <dbReference type="NCBI Taxonomy" id="75939"/>
    <lineage>
        <taxon>Eukaryota</taxon>
        <taxon>Metazoa</taxon>
        <taxon>Chordata</taxon>
        <taxon>Craniata</taxon>
        <taxon>Vertebrata</taxon>
        <taxon>Euteleostomi</taxon>
        <taxon>Actinopterygii</taxon>
        <taxon>Neopterygii</taxon>
        <taxon>Teleostei</taxon>
        <taxon>Protacanthopterygii</taxon>
        <taxon>Esociformes</taxon>
        <taxon>Umbridae</taxon>
        <taxon>Dallia</taxon>
    </lineage>
</organism>
<dbReference type="EMBL" id="CM055761">
    <property type="protein sequence ID" value="KAJ7986611.1"/>
    <property type="molecule type" value="Genomic_DNA"/>
</dbReference>
<gene>
    <name evidence="1" type="ORF">DPEC_G00341670</name>
</gene>
<dbReference type="Proteomes" id="UP001157502">
    <property type="component" value="Chromosome 34"/>
</dbReference>
<protein>
    <submittedName>
        <fullName evidence="1">Uncharacterized protein</fullName>
    </submittedName>
</protein>
<comment type="caution">
    <text evidence="1">The sequence shown here is derived from an EMBL/GenBank/DDBJ whole genome shotgun (WGS) entry which is preliminary data.</text>
</comment>